<dbReference type="InterPro" id="IPR036390">
    <property type="entry name" value="WH_DNA-bd_sf"/>
</dbReference>
<dbReference type="InterPro" id="IPR005119">
    <property type="entry name" value="LysR_subst-bd"/>
</dbReference>
<protein>
    <submittedName>
        <fullName evidence="6 7">LysR family transcriptional regulator</fullName>
    </submittedName>
</protein>
<evidence type="ECO:0000313" key="6">
    <source>
        <dbReference type="EMBL" id="SIT17417.1"/>
    </source>
</evidence>
<dbReference type="Proteomes" id="UP000186216">
    <property type="component" value="Unassembled WGS sequence"/>
</dbReference>
<evidence type="ECO:0000256" key="2">
    <source>
        <dbReference type="ARBA" id="ARBA00023015"/>
    </source>
</evidence>
<dbReference type="PRINTS" id="PR00039">
    <property type="entry name" value="HTHLYSR"/>
</dbReference>
<evidence type="ECO:0000313" key="8">
    <source>
        <dbReference type="Proteomes" id="UP000186216"/>
    </source>
</evidence>
<dbReference type="PROSITE" id="PS50931">
    <property type="entry name" value="HTH_LYSR"/>
    <property type="match status" value="1"/>
</dbReference>
<dbReference type="FunFam" id="1.10.10.10:FF:000038">
    <property type="entry name" value="Glycine cleavage system transcriptional activator"/>
    <property type="match status" value="1"/>
</dbReference>
<evidence type="ECO:0000256" key="1">
    <source>
        <dbReference type="ARBA" id="ARBA00009437"/>
    </source>
</evidence>
<feature type="domain" description="HTH lysR-type" evidence="5">
    <location>
        <begin position="5"/>
        <end position="62"/>
    </location>
</feature>
<evidence type="ECO:0000256" key="3">
    <source>
        <dbReference type="ARBA" id="ARBA00023125"/>
    </source>
</evidence>
<dbReference type="Gene3D" id="1.10.10.10">
    <property type="entry name" value="Winged helix-like DNA-binding domain superfamily/Winged helix DNA-binding domain"/>
    <property type="match status" value="1"/>
</dbReference>
<sequence length="301" mass="33869">MRRLPPLHALRAFEAAARHLHFGHAAAELHLTPTAISHQIRQLEAILGVKLFIRHPRPVRLTREGEMLFPVLNRSLDQIAAAIATVSSEDAGRPLSVSVTMAFASRWLMPRLAQLREETGIELIVNADDRPAIFQRDNIDLAIRYANDPSSEGNWTVLFADRLVPMCSPRLLEEIDVPFDPEHLSDWRLIHYDWKQKSAGSPTWKNWLTRINGRGVAPPIAQVFSEEIHALDAAIAGLGVVLASEIVAADDLRKGHLIKLSEHSLDGQTFWAVFQEESTRKKDILCIIDWMRNADRDEGCP</sequence>
<dbReference type="PANTHER" id="PTHR30537:SF26">
    <property type="entry name" value="GLYCINE CLEAVAGE SYSTEM TRANSCRIPTIONAL ACTIVATOR"/>
    <property type="match status" value="1"/>
</dbReference>
<dbReference type="RefSeq" id="WP_076529012.1">
    <property type="nucleotide sequence ID" value="NZ_CP067140.1"/>
</dbReference>
<organism evidence="6 8">
    <name type="scientific">Paracoccus saliphilus</name>
    <dbReference type="NCBI Taxonomy" id="405559"/>
    <lineage>
        <taxon>Bacteria</taxon>
        <taxon>Pseudomonadati</taxon>
        <taxon>Pseudomonadota</taxon>
        <taxon>Alphaproteobacteria</taxon>
        <taxon>Rhodobacterales</taxon>
        <taxon>Paracoccaceae</taxon>
        <taxon>Paracoccus</taxon>
    </lineage>
</organism>
<evidence type="ECO:0000313" key="7">
    <source>
        <dbReference type="EMBL" id="WCR02668.1"/>
    </source>
</evidence>
<gene>
    <name evidence="7" type="ORF">JHX88_17740</name>
    <name evidence="6" type="ORF">SAMN05421772_13110</name>
</gene>
<dbReference type="AlphaFoldDB" id="A0AA45W8K1"/>
<dbReference type="Gene3D" id="3.40.190.10">
    <property type="entry name" value="Periplasmic binding protein-like II"/>
    <property type="match status" value="2"/>
</dbReference>
<dbReference type="SUPFAM" id="SSF53850">
    <property type="entry name" value="Periplasmic binding protein-like II"/>
    <property type="match status" value="1"/>
</dbReference>
<reference evidence="6 8" key="1">
    <citation type="submission" date="2017-01" db="EMBL/GenBank/DDBJ databases">
        <authorList>
            <person name="Varghese N."/>
            <person name="Submissions S."/>
        </authorList>
    </citation>
    <scope>NUCLEOTIDE SEQUENCE [LARGE SCALE GENOMIC DNA]</scope>
    <source>
        <strain evidence="6 8">DSM 18447</strain>
    </source>
</reference>
<evidence type="ECO:0000256" key="4">
    <source>
        <dbReference type="ARBA" id="ARBA00023163"/>
    </source>
</evidence>
<proteinExistence type="inferred from homology"/>
<evidence type="ECO:0000313" key="9">
    <source>
        <dbReference type="Proteomes" id="UP001215549"/>
    </source>
</evidence>
<reference evidence="7 9" key="2">
    <citation type="submission" date="2021-01" db="EMBL/GenBank/DDBJ databases">
        <title>Biogeographic distribution of Paracoccus.</title>
        <authorList>
            <person name="Hollensteiner J."/>
            <person name="Leineberger J."/>
            <person name="Brinkhoff T."/>
            <person name="Daniel R."/>
        </authorList>
    </citation>
    <scope>NUCLEOTIDE SEQUENCE [LARGE SCALE GENOMIC DNA]</scope>
    <source>
        <strain evidence="7 9">DSM 18447</strain>
    </source>
</reference>
<dbReference type="EMBL" id="CP067140">
    <property type="protein sequence ID" value="WCR02668.1"/>
    <property type="molecule type" value="Genomic_DNA"/>
</dbReference>
<dbReference type="GO" id="GO:0043565">
    <property type="term" value="F:sequence-specific DNA binding"/>
    <property type="evidence" value="ECO:0007669"/>
    <property type="project" value="TreeGrafter"/>
</dbReference>
<dbReference type="SUPFAM" id="SSF46785">
    <property type="entry name" value="Winged helix' DNA-binding domain"/>
    <property type="match status" value="1"/>
</dbReference>
<accession>A0AA45W8K1</accession>
<keyword evidence="9" id="KW-1185">Reference proteome</keyword>
<dbReference type="Pfam" id="PF00126">
    <property type="entry name" value="HTH_1"/>
    <property type="match status" value="1"/>
</dbReference>
<dbReference type="GO" id="GO:0006351">
    <property type="term" value="P:DNA-templated transcription"/>
    <property type="evidence" value="ECO:0007669"/>
    <property type="project" value="TreeGrafter"/>
</dbReference>
<dbReference type="EMBL" id="FTOU01000031">
    <property type="protein sequence ID" value="SIT17417.1"/>
    <property type="molecule type" value="Genomic_DNA"/>
</dbReference>
<keyword evidence="2" id="KW-0805">Transcription regulation</keyword>
<dbReference type="InterPro" id="IPR058163">
    <property type="entry name" value="LysR-type_TF_proteobact-type"/>
</dbReference>
<comment type="similarity">
    <text evidence="1">Belongs to the LysR transcriptional regulatory family.</text>
</comment>
<keyword evidence="4" id="KW-0804">Transcription</keyword>
<dbReference type="PANTHER" id="PTHR30537">
    <property type="entry name" value="HTH-TYPE TRANSCRIPTIONAL REGULATOR"/>
    <property type="match status" value="1"/>
</dbReference>
<name>A0AA45W8K1_9RHOB</name>
<dbReference type="Proteomes" id="UP001215549">
    <property type="component" value="Chromosome"/>
</dbReference>
<dbReference type="InterPro" id="IPR036388">
    <property type="entry name" value="WH-like_DNA-bd_sf"/>
</dbReference>
<dbReference type="Pfam" id="PF03466">
    <property type="entry name" value="LysR_substrate"/>
    <property type="match status" value="1"/>
</dbReference>
<evidence type="ECO:0000259" key="5">
    <source>
        <dbReference type="PROSITE" id="PS50931"/>
    </source>
</evidence>
<dbReference type="GO" id="GO:0003700">
    <property type="term" value="F:DNA-binding transcription factor activity"/>
    <property type="evidence" value="ECO:0007669"/>
    <property type="project" value="InterPro"/>
</dbReference>
<keyword evidence="3" id="KW-0238">DNA-binding</keyword>
<dbReference type="InterPro" id="IPR000847">
    <property type="entry name" value="LysR_HTH_N"/>
</dbReference>